<dbReference type="EMBL" id="LYRP01000033">
    <property type="protein sequence ID" value="OAT76282.1"/>
    <property type="molecule type" value="Genomic_DNA"/>
</dbReference>
<keyword evidence="4 11" id="KW-0812">Transmembrane</keyword>
<comment type="subcellular location">
    <subcellularLocation>
        <location evidence="11">Cell membrane</location>
        <topology evidence="11">Single-pass membrane protein</topology>
    </subcellularLocation>
</comment>
<evidence type="ECO:0000256" key="8">
    <source>
        <dbReference type="ARBA" id="ARBA00022989"/>
    </source>
</evidence>
<dbReference type="GO" id="GO:0005886">
    <property type="term" value="C:plasma membrane"/>
    <property type="evidence" value="ECO:0007669"/>
    <property type="project" value="UniProtKB-SubCell"/>
</dbReference>
<gene>
    <name evidence="11" type="primary">kdpC</name>
    <name evidence="12" type="ORF">A9B99_12455</name>
</gene>
<dbReference type="GO" id="GO:0005524">
    <property type="term" value="F:ATP binding"/>
    <property type="evidence" value="ECO:0007669"/>
    <property type="project" value="UniProtKB-UniRule"/>
</dbReference>
<evidence type="ECO:0000256" key="3">
    <source>
        <dbReference type="ARBA" id="ARBA00022538"/>
    </source>
</evidence>
<evidence type="ECO:0000256" key="7">
    <source>
        <dbReference type="ARBA" id="ARBA00022958"/>
    </source>
</evidence>
<keyword evidence="6 11" id="KW-0067">ATP-binding</keyword>
<evidence type="ECO:0000256" key="1">
    <source>
        <dbReference type="ARBA" id="ARBA00022448"/>
    </source>
</evidence>
<keyword evidence="7 11" id="KW-0630">Potassium</keyword>
<evidence type="ECO:0000256" key="9">
    <source>
        <dbReference type="ARBA" id="ARBA00023065"/>
    </source>
</evidence>
<accession>A0A1B7L1K4</accession>
<dbReference type="PIRSF" id="PIRSF001296">
    <property type="entry name" value="K_ATPase_KdpC"/>
    <property type="match status" value="1"/>
</dbReference>
<dbReference type="PANTHER" id="PTHR30042">
    <property type="entry name" value="POTASSIUM-TRANSPORTING ATPASE C CHAIN"/>
    <property type="match status" value="1"/>
</dbReference>
<reference evidence="13" key="1">
    <citation type="submission" date="2016-05" db="EMBL/GenBank/DDBJ databases">
        <authorList>
            <person name="Behera P."/>
            <person name="Vaishampayan P."/>
            <person name="Singh N."/>
            <person name="Raina V."/>
            <person name="Suar M."/>
            <person name="Pattnaik A."/>
            <person name="Rastogi G."/>
        </authorList>
    </citation>
    <scope>NUCLEOTIDE SEQUENCE [LARGE SCALE GENOMIC DNA]</scope>
    <source>
        <strain evidence="13">MP23</strain>
    </source>
</reference>
<keyword evidence="8 11" id="KW-1133">Transmembrane helix</keyword>
<dbReference type="OrthoDB" id="9788285at2"/>
<evidence type="ECO:0000256" key="6">
    <source>
        <dbReference type="ARBA" id="ARBA00022840"/>
    </source>
</evidence>
<evidence type="ECO:0000313" key="12">
    <source>
        <dbReference type="EMBL" id="OAT76282.1"/>
    </source>
</evidence>
<keyword evidence="5 11" id="KW-0547">Nucleotide-binding</keyword>
<dbReference type="AlphaFoldDB" id="A0A1B7L1K4"/>
<comment type="function">
    <text evidence="11">Part of the high-affinity ATP-driven potassium transport (or Kdp) system, which catalyzes the hydrolysis of ATP coupled with the electrogenic transport of potassium into the cytoplasm. This subunit acts as a catalytic chaperone that increases the ATP-binding affinity of the ATP-hydrolyzing subunit KdpB by the formation of a transient KdpB/KdpC/ATP ternary complex.</text>
</comment>
<keyword evidence="3 11" id="KW-0633">Potassium transport</keyword>
<evidence type="ECO:0000256" key="4">
    <source>
        <dbReference type="ARBA" id="ARBA00022692"/>
    </source>
</evidence>
<dbReference type="NCBIfam" id="TIGR00681">
    <property type="entry name" value="kdpC"/>
    <property type="match status" value="1"/>
</dbReference>
<evidence type="ECO:0000256" key="2">
    <source>
        <dbReference type="ARBA" id="ARBA00022475"/>
    </source>
</evidence>
<comment type="subunit">
    <text evidence="11">The system is composed of three essential subunits: KdpA, KdpB and KdpC.</text>
</comment>
<dbReference type="STRING" id="1691903.A9B99_12455"/>
<comment type="caution">
    <text evidence="12">The sequence shown here is derived from an EMBL/GenBank/DDBJ whole genome shotgun (WGS) entry which is preliminary data.</text>
</comment>
<dbReference type="HAMAP" id="MF_00276">
    <property type="entry name" value="KdpC"/>
    <property type="match status" value="1"/>
</dbReference>
<keyword evidence="1 11" id="KW-0813">Transport</keyword>
<dbReference type="Proteomes" id="UP000078225">
    <property type="component" value="Unassembled WGS sequence"/>
</dbReference>
<evidence type="ECO:0000256" key="10">
    <source>
        <dbReference type="ARBA" id="ARBA00023136"/>
    </source>
</evidence>
<evidence type="ECO:0000256" key="11">
    <source>
        <dbReference type="HAMAP-Rule" id="MF_00276"/>
    </source>
</evidence>
<evidence type="ECO:0000256" key="5">
    <source>
        <dbReference type="ARBA" id="ARBA00022741"/>
    </source>
</evidence>
<proteinExistence type="inferred from homology"/>
<dbReference type="RefSeq" id="WP_064599780.1">
    <property type="nucleotide sequence ID" value="NZ_CP134782.1"/>
</dbReference>
<dbReference type="GO" id="GO:0008556">
    <property type="term" value="F:P-type potassium transmembrane transporter activity"/>
    <property type="evidence" value="ECO:0007669"/>
    <property type="project" value="InterPro"/>
</dbReference>
<sequence length="192" mass="20609">MSPLRSAISLLLVLTVLTGGVYPFITTVLGQWWFPWQAMGSRVEIQGQVRGSALIGQEFTQAGYFHGRPSATAEFPYNPMASGGSNLSVGNPLLTQELTRRAQSLRHNNPQATGPIPVALLTASGSGLDGQLPPEAALWQIPRIAAARHIPKSVLTTLVEQATHYPVPGFIGEPVVNVLSLNQALDSYRQSN</sequence>
<dbReference type="NCBIfam" id="NF001454">
    <property type="entry name" value="PRK00315.1"/>
    <property type="match status" value="1"/>
</dbReference>
<dbReference type="Pfam" id="PF02669">
    <property type="entry name" value="KdpC"/>
    <property type="match status" value="1"/>
</dbReference>
<organism evidence="12 13">
    <name type="scientific">Mangrovibacter phragmitis</name>
    <dbReference type="NCBI Taxonomy" id="1691903"/>
    <lineage>
        <taxon>Bacteria</taxon>
        <taxon>Pseudomonadati</taxon>
        <taxon>Pseudomonadota</taxon>
        <taxon>Gammaproteobacteria</taxon>
        <taxon>Enterobacterales</taxon>
        <taxon>Enterobacteriaceae</taxon>
        <taxon>Mangrovibacter</taxon>
    </lineage>
</organism>
<keyword evidence="10 11" id="KW-0472">Membrane</keyword>
<dbReference type="PANTHER" id="PTHR30042:SF2">
    <property type="entry name" value="POTASSIUM-TRANSPORTING ATPASE KDPC SUBUNIT"/>
    <property type="match status" value="1"/>
</dbReference>
<keyword evidence="2 11" id="KW-1003">Cell membrane</keyword>
<name>A0A1B7L1K4_9ENTR</name>
<comment type="similarity">
    <text evidence="11">Belongs to the KdpC family.</text>
</comment>
<dbReference type="InterPro" id="IPR003820">
    <property type="entry name" value="KdpC"/>
</dbReference>
<keyword evidence="13" id="KW-1185">Reference proteome</keyword>
<evidence type="ECO:0000313" key="13">
    <source>
        <dbReference type="Proteomes" id="UP000078225"/>
    </source>
</evidence>
<keyword evidence="9 11" id="KW-0406">Ion transport</keyword>
<protein>
    <recommendedName>
        <fullName evidence="11">Potassium-transporting ATPase KdpC subunit</fullName>
    </recommendedName>
    <alternativeName>
        <fullName evidence="11">ATP phosphohydrolase [potassium-transporting] C chain</fullName>
    </alternativeName>
    <alternativeName>
        <fullName evidence="11">Potassium-binding and translocating subunit C</fullName>
    </alternativeName>
    <alternativeName>
        <fullName evidence="11">Potassium-translocating ATPase C chain</fullName>
    </alternativeName>
</protein>